<name>A0AAQ4QY17_GASAC</name>
<reference evidence="1" key="3">
    <citation type="submission" date="2025-09" db="UniProtKB">
        <authorList>
            <consortium name="Ensembl"/>
        </authorList>
    </citation>
    <scope>IDENTIFICATION</scope>
</reference>
<evidence type="ECO:0000313" key="1">
    <source>
        <dbReference type="Ensembl" id="ENSGACP00000055810.1"/>
    </source>
</evidence>
<sequence length="73" mass="8308">FGRTMRAEVVRISKNTSLFSSVTQKTTHKRRTSSPSFLSSFTVGYKNKGVTEPQQIRQLIGRGEFVCRELEVL</sequence>
<dbReference type="Proteomes" id="UP000007635">
    <property type="component" value="Chromosome XIX"/>
</dbReference>
<accession>A0AAQ4QY17</accession>
<evidence type="ECO:0000313" key="2">
    <source>
        <dbReference type="Proteomes" id="UP000007635"/>
    </source>
</evidence>
<organism evidence="1 2">
    <name type="scientific">Gasterosteus aculeatus aculeatus</name>
    <name type="common">three-spined stickleback</name>
    <dbReference type="NCBI Taxonomy" id="481459"/>
    <lineage>
        <taxon>Eukaryota</taxon>
        <taxon>Metazoa</taxon>
        <taxon>Chordata</taxon>
        <taxon>Craniata</taxon>
        <taxon>Vertebrata</taxon>
        <taxon>Euteleostomi</taxon>
        <taxon>Actinopterygii</taxon>
        <taxon>Neopterygii</taxon>
        <taxon>Teleostei</taxon>
        <taxon>Neoteleostei</taxon>
        <taxon>Acanthomorphata</taxon>
        <taxon>Eupercaria</taxon>
        <taxon>Perciformes</taxon>
        <taxon>Cottioidei</taxon>
        <taxon>Gasterosteales</taxon>
        <taxon>Gasterosteidae</taxon>
        <taxon>Gasterosteus</taxon>
    </lineage>
</organism>
<dbReference type="AlphaFoldDB" id="A0AAQ4QY17"/>
<dbReference type="Ensembl" id="ENSGACT00000077174.1">
    <property type="protein sequence ID" value="ENSGACP00000055810.1"/>
    <property type="gene ID" value="ENSGACG00000031217.1"/>
</dbReference>
<reference evidence="1" key="2">
    <citation type="submission" date="2025-08" db="UniProtKB">
        <authorList>
            <consortium name="Ensembl"/>
        </authorList>
    </citation>
    <scope>IDENTIFICATION</scope>
</reference>
<keyword evidence="2" id="KW-1185">Reference proteome</keyword>
<reference evidence="1 2" key="1">
    <citation type="journal article" date="2021" name="G3 (Bethesda)">
        <title>Improved contiguity of the threespine stickleback genome using long-read sequencing.</title>
        <authorList>
            <person name="Nath S."/>
            <person name="Shaw D.E."/>
            <person name="White M.A."/>
        </authorList>
    </citation>
    <scope>NUCLEOTIDE SEQUENCE [LARGE SCALE GENOMIC DNA]</scope>
    <source>
        <strain evidence="1 2">Lake Benthic</strain>
    </source>
</reference>
<protein>
    <submittedName>
        <fullName evidence="1">Uncharacterized protein</fullName>
    </submittedName>
</protein>
<proteinExistence type="predicted"/>